<dbReference type="InterPro" id="IPR036673">
    <property type="entry name" value="Cyanovirin-N_sf"/>
</dbReference>
<evidence type="ECO:0000313" key="4">
    <source>
        <dbReference type="Proteomes" id="UP000182658"/>
    </source>
</evidence>
<dbReference type="Gene3D" id="2.30.60.10">
    <property type="entry name" value="Cyanovirin-N"/>
    <property type="match status" value="1"/>
</dbReference>
<dbReference type="InterPro" id="IPR011058">
    <property type="entry name" value="Cyanovirin-N"/>
</dbReference>
<dbReference type="STRING" id="1408157.A0A1J7JE87"/>
<gene>
    <name evidence="3" type="ORF">CONLIGDRAFT_233652</name>
</gene>
<feature type="domain" description="Cyanovirin-N" evidence="2">
    <location>
        <begin position="52"/>
        <end position="157"/>
    </location>
</feature>
<dbReference type="EMBL" id="KV875095">
    <property type="protein sequence ID" value="OIW31641.1"/>
    <property type="molecule type" value="Genomic_DNA"/>
</dbReference>
<dbReference type="Proteomes" id="UP000182658">
    <property type="component" value="Unassembled WGS sequence"/>
</dbReference>
<evidence type="ECO:0000259" key="2">
    <source>
        <dbReference type="SMART" id="SM01111"/>
    </source>
</evidence>
<feature type="chain" id="PRO_5013040718" description="Cyanovirin-N domain-containing protein" evidence="1">
    <location>
        <begin position="21"/>
        <end position="176"/>
    </location>
</feature>
<dbReference type="Pfam" id="PF08881">
    <property type="entry name" value="CVNH"/>
    <property type="match status" value="1"/>
</dbReference>
<evidence type="ECO:0000256" key="1">
    <source>
        <dbReference type="SAM" id="SignalP"/>
    </source>
</evidence>
<sequence>MASISMKTLAMLILAMFASCFPLLTSAAALGKPDTQVGAVNHAAALAEPPCCFAKDCLSFSLDSSGRILHGTCYDKLDQRGHWLEVTSSLDLSNCVGNFNGMLVPASAGGYSQSCENCSLQDTILTCKCKGPSGSPGLKATVDLNVFVQDSQGVLKCFNYDGTVISRRNITDGGIM</sequence>
<keyword evidence="4" id="KW-1185">Reference proteome</keyword>
<dbReference type="PROSITE" id="PS51257">
    <property type="entry name" value="PROKAR_LIPOPROTEIN"/>
    <property type="match status" value="1"/>
</dbReference>
<proteinExistence type="predicted"/>
<dbReference type="SMART" id="SM01111">
    <property type="entry name" value="CVNH"/>
    <property type="match status" value="1"/>
</dbReference>
<protein>
    <recommendedName>
        <fullName evidence="2">Cyanovirin-N domain-containing protein</fullName>
    </recommendedName>
</protein>
<keyword evidence="1" id="KW-0732">Signal</keyword>
<evidence type="ECO:0000313" key="3">
    <source>
        <dbReference type="EMBL" id="OIW31641.1"/>
    </source>
</evidence>
<accession>A0A1J7JE87</accession>
<feature type="signal peptide" evidence="1">
    <location>
        <begin position="1"/>
        <end position="20"/>
    </location>
</feature>
<organism evidence="3 4">
    <name type="scientific">Coniochaeta ligniaria NRRL 30616</name>
    <dbReference type="NCBI Taxonomy" id="1408157"/>
    <lineage>
        <taxon>Eukaryota</taxon>
        <taxon>Fungi</taxon>
        <taxon>Dikarya</taxon>
        <taxon>Ascomycota</taxon>
        <taxon>Pezizomycotina</taxon>
        <taxon>Sordariomycetes</taxon>
        <taxon>Sordariomycetidae</taxon>
        <taxon>Coniochaetales</taxon>
        <taxon>Coniochaetaceae</taxon>
        <taxon>Coniochaeta</taxon>
    </lineage>
</organism>
<dbReference type="OrthoDB" id="2947935at2759"/>
<name>A0A1J7JE87_9PEZI</name>
<dbReference type="InParanoid" id="A0A1J7JE87"/>
<dbReference type="SUPFAM" id="SSF51322">
    <property type="entry name" value="Cyanovirin-N"/>
    <property type="match status" value="1"/>
</dbReference>
<reference evidence="3 4" key="1">
    <citation type="submission" date="2016-10" db="EMBL/GenBank/DDBJ databases">
        <title>Draft genome sequence of Coniochaeta ligniaria NRRL30616, a lignocellulolytic fungus for bioabatement of inhibitors in plant biomass hydrolysates.</title>
        <authorList>
            <consortium name="DOE Joint Genome Institute"/>
            <person name="Jimenez D.J."/>
            <person name="Hector R.E."/>
            <person name="Riley R."/>
            <person name="Sun H."/>
            <person name="Grigoriev I.V."/>
            <person name="Van Elsas J.D."/>
            <person name="Nichols N.N."/>
        </authorList>
    </citation>
    <scope>NUCLEOTIDE SEQUENCE [LARGE SCALE GENOMIC DNA]</scope>
    <source>
        <strain evidence="3 4">NRRL 30616</strain>
    </source>
</reference>
<dbReference type="AlphaFoldDB" id="A0A1J7JE87"/>